<evidence type="ECO:0000313" key="3">
    <source>
        <dbReference type="Proteomes" id="UP000239322"/>
    </source>
</evidence>
<keyword evidence="3" id="KW-1185">Reference proteome</keyword>
<name>A0A2S9PMU9_9ACTN</name>
<comment type="caution">
    <text evidence="2">The sequence shown here is derived from an EMBL/GenBank/DDBJ whole genome shotgun (WGS) entry which is preliminary data.</text>
</comment>
<dbReference type="EMBL" id="PVLV01000696">
    <property type="protein sequence ID" value="PRH75732.1"/>
    <property type="molecule type" value="Genomic_DNA"/>
</dbReference>
<feature type="region of interest" description="Disordered" evidence="1">
    <location>
        <begin position="69"/>
        <end position="96"/>
    </location>
</feature>
<organism evidence="2 3">
    <name type="scientific">Streptomyces solincola</name>
    <dbReference type="NCBI Taxonomy" id="2100817"/>
    <lineage>
        <taxon>Bacteria</taxon>
        <taxon>Bacillati</taxon>
        <taxon>Actinomycetota</taxon>
        <taxon>Actinomycetes</taxon>
        <taxon>Kitasatosporales</taxon>
        <taxon>Streptomycetaceae</taxon>
        <taxon>Streptomyces</taxon>
    </lineage>
</organism>
<dbReference type="Proteomes" id="UP000239322">
    <property type="component" value="Unassembled WGS sequence"/>
</dbReference>
<dbReference type="GO" id="GO:0051537">
    <property type="term" value="F:2 iron, 2 sulfur cluster binding"/>
    <property type="evidence" value="ECO:0007669"/>
    <property type="project" value="InterPro"/>
</dbReference>
<feature type="compositionally biased region" description="Polar residues" evidence="1">
    <location>
        <begin position="1"/>
        <end position="10"/>
    </location>
</feature>
<dbReference type="InterPro" id="IPR036922">
    <property type="entry name" value="Rieske_2Fe-2S_sf"/>
</dbReference>
<dbReference type="SUPFAM" id="SSF50022">
    <property type="entry name" value="ISP domain"/>
    <property type="match status" value="1"/>
</dbReference>
<reference evidence="2 3" key="1">
    <citation type="submission" date="2018-03" db="EMBL/GenBank/DDBJ databases">
        <title>Novel Streptomyces sp. from soil.</title>
        <authorList>
            <person name="Tan G.Y.A."/>
            <person name="Lee Z.Y."/>
        </authorList>
    </citation>
    <scope>NUCLEOTIDE SEQUENCE [LARGE SCALE GENOMIC DNA]</scope>
    <source>
        <strain evidence="2 3">ST5x</strain>
    </source>
</reference>
<dbReference type="AlphaFoldDB" id="A0A2S9PMU9"/>
<proteinExistence type="predicted"/>
<evidence type="ECO:0000313" key="2">
    <source>
        <dbReference type="EMBL" id="PRH75732.1"/>
    </source>
</evidence>
<feature type="region of interest" description="Disordered" evidence="1">
    <location>
        <begin position="1"/>
        <end position="28"/>
    </location>
</feature>
<evidence type="ECO:0000256" key="1">
    <source>
        <dbReference type="SAM" id="MobiDB-lite"/>
    </source>
</evidence>
<sequence length="96" mass="9313">MGLESASGSRWTEYAPGPDRPAAEGPAEAGAAVFGAGIAGLCPGGDDGKQAGGCPRHGARVAVAGQVVRGPAARPLERVGPASAGPERSAHEGTGR</sequence>
<gene>
    <name evidence="2" type="ORF">C6N75_29395</name>
</gene>
<protein>
    <submittedName>
        <fullName evidence="2">Uncharacterized protein</fullName>
    </submittedName>
</protein>
<accession>A0A2S9PMU9</accession>